<organism evidence="3">
    <name type="scientific">Perkinsus marinus (strain ATCC 50983 / TXsc)</name>
    <dbReference type="NCBI Taxonomy" id="423536"/>
    <lineage>
        <taxon>Eukaryota</taxon>
        <taxon>Sar</taxon>
        <taxon>Alveolata</taxon>
        <taxon>Perkinsozoa</taxon>
        <taxon>Perkinsea</taxon>
        <taxon>Perkinsida</taxon>
        <taxon>Perkinsidae</taxon>
        <taxon>Perkinsus</taxon>
    </lineage>
</organism>
<feature type="signal peptide" evidence="1">
    <location>
        <begin position="1"/>
        <end position="21"/>
    </location>
</feature>
<sequence length="556" mass="61430">MIHIMFFFLIPFIGINYCVDALKASNARFTATTTKYCNKDLLDADGNPAPCGKSMARETYGLTLPGMEDGSLTTRQDVIVTEEGQVRVEASPNHPYQYMMYVETPEMHKVDQIFMNTARTVLEETRPSHRMLTAATQNTQSLEENGWIKEGMESLDGGSYTKWSHHGPEGVDPKDGTNYTAIYQTGLQPNVWVLYTDESANKPYKLLAINTYKNGKVFQETTIHQWKDLGGKAGVHEATNEMLSTYNVDSSRVLSTGDVHAPFVDAGYLNVDYIPEKARAFFEDGNDYDWMPKHSSLRVGTTGFKEIQYFTIEKGSAADSFFRVNTKRNLVQLHKFEFPSSCKGKEGKQIPGKYCLFVEIDATTDPSITIAAGMTFVDVSNPDITAHLKLGVSLKDTHGSAVLDLSFEAGGCAVVFQLGDGFSLSINVCITGKASGENLLQPDKRTFSGSIELKVSFNVNVPVVGSIINWAITAKLGVTAKPKNEITAYGSIGTSVSLYFAGAGVSIDIKGHSVDHLANKWEFVSGVNFNAWVKVLFWGKSWNHRWEIWHAGPVTF</sequence>
<dbReference type="OrthoDB" id="407416at2759"/>
<keyword evidence="1" id="KW-0732">Signal</keyword>
<dbReference type="EMBL" id="GG680938">
    <property type="protein sequence ID" value="EER05425.1"/>
    <property type="molecule type" value="Genomic_DNA"/>
</dbReference>
<feature type="chain" id="PRO_5002953056" evidence="1">
    <location>
        <begin position="22"/>
        <end position="556"/>
    </location>
</feature>
<dbReference type="Proteomes" id="UP000007800">
    <property type="component" value="Unassembled WGS sequence"/>
</dbReference>
<dbReference type="RefSeq" id="XP_002773609.1">
    <property type="nucleotide sequence ID" value="XM_002773563.1"/>
</dbReference>
<proteinExistence type="predicted"/>
<dbReference type="InParanoid" id="C5LCX2"/>
<protein>
    <submittedName>
        <fullName evidence="2">Uncharacterized protein</fullName>
    </submittedName>
</protein>
<keyword evidence="3" id="KW-1185">Reference proteome</keyword>
<evidence type="ECO:0000313" key="3">
    <source>
        <dbReference type="Proteomes" id="UP000007800"/>
    </source>
</evidence>
<evidence type="ECO:0000256" key="1">
    <source>
        <dbReference type="SAM" id="SignalP"/>
    </source>
</evidence>
<evidence type="ECO:0000313" key="2">
    <source>
        <dbReference type="EMBL" id="EER05425.1"/>
    </source>
</evidence>
<dbReference type="GeneID" id="9041707"/>
<reference evidence="2 3" key="1">
    <citation type="submission" date="2008-07" db="EMBL/GenBank/DDBJ databases">
        <authorList>
            <person name="El-Sayed N."/>
            <person name="Caler E."/>
            <person name="Inman J."/>
            <person name="Amedeo P."/>
            <person name="Hass B."/>
            <person name="Wortman J."/>
        </authorList>
    </citation>
    <scope>NUCLEOTIDE SEQUENCE [LARGE SCALE GENOMIC DNA]</scope>
    <source>
        <strain evidence="3">ATCC 50983 / TXsc</strain>
    </source>
</reference>
<dbReference type="InterPro" id="IPR046628">
    <property type="entry name" value="DUF6740"/>
</dbReference>
<dbReference type="Pfam" id="PF20525">
    <property type="entry name" value="DUF6740"/>
    <property type="match status" value="1"/>
</dbReference>
<dbReference type="AlphaFoldDB" id="C5LCX2"/>
<name>C5LCX2_PERM5</name>
<gene>
    <name evidence="2" type="ORF">Pmar_PMAR024888</name>
</gene>
<accession>C5LCX2</accession>